<evidence type="ECO:0000259" key="2">
    <source>
        <dbReference type="Pfam" id="PF05239"/>
    </source>
</evidence>
<dbReference type="Pfam" id="PF05239">
    <property type="entry name" value="PRC"/>
    <property type="match status" value="2"/>
</dbReference>
<keyword evidence="4" id="KW-1185">Reference proteome</keyword>
<sequence>MKNFLSTTAAALALTTAAYADNHTSIFSDMQFDEAMNINATEMVGMRVYASEASIANGMAIPADGETEWDDIGEINEILLTRDGEVQSVIVGVGGFLGIGEKDVAINMSELRFVDEEGDTNDFFLVIEATEVGVQDAPAYEYSQLTNTMGDGEQMGAWAGPDIAVDGFDRVTPQELTTEDLTGAPVMGVNDEEVGEIGKLLLTSDGTLDRAVIDVGGFLGLGERQVAVSLNELTIMRMGDSDEFRVYIDASQDALEQQPEYEG</sequence>
<dbReference type="RefSeq" id="WP_076660775.1">
    <property type="nucleotide sequence ID" value="NZ_FTPR01000003.1"/>
</dbReference>
<dbReference type="InterPro" id="IPR027275">
    <property type="entry name" value="PRC-brl_dom"/>
</dbReference>
<feature type="domain" description="PRC-barrel" evidence="2">
    <location>
        <begin position="70"/>
        <end position="119"/>
    </location>
</feature>
<dbReference type="PANTHER" id="PTHR36505:SF1">
    <property type="entry name" value="BLR1072 PROTEIN"/>
    <property type="match status" value="1"/>
</dbReference>
<dbReference type="OrthoDB" id="7876889at2"/>
<dbReference type="STRING" id="287098.SAMN05421665_3076"/>
<gene>
    <name evidence="3" type="ORF">SAMN05421665_3076</name>
</gene>
<organism evidence="3 4">
    <name type="scientific">Yoonia rosea</name>
    <dbReference type="NCBI Taxonomy" id="287098"/>
    <lineage>
        <taxon>Bacteria</taxon>
        <taxon>Pseudomonadati</taxon>
        <taxon>Pseudomonadota</taxon>
        <taxon>Alphaproteobacteria</taxon>
        <taxon>Rhodobacterales</taxon>
        <taxon>Paracoccaceae</taxon>
        <taxon>Yoonia</taxon>
    </lineage>
</organism>
<proteinExistence type="predicted"/>
<evidence type="ECO:0000256" key="1">
    <source>
        <dbReference type="SAM" id="SignalP"/>
    </source>
</evidence>
<evidence type="ECO:0000313" key="4">
    <source>
        <dbReference type="Proteomes" id="UP000186997"/>
    </source>
</evidence>
<dbReference type="Proteomes" id="UP000186997">
    <property type="component" value="Unassembled WGS sequence"/>
</dbReference>
<keyword evidence="1" id="KW-0732">Signal</keyword>
<name>A0A1R3XGC3_9RHOB</name>
<evidence type="ECO:0000313" key="3">
    <source>
        <dbReference type="EMBL" id="SIT90353.1"/>
    </source>
</evidence>
<feature type="chain" id="PRO_5012435879" evidence="1">
    <location>
        <begin position="21"/>
        <end position="263"/>
    </location>
</feature>
<accession>A0A1R3XGC3</accession>
<feature type="domain" description="PRC-barrel" evidence="2">
    <location>
        <begin position="177"/>
        <end position="254"/>
    </location>
</feature>
<dbReference type="SUPFAM" id="SSF50346">
    <property type="entry name" value="PRC-barrel domain"/>
    <property type="match status" value="2"/>
</dbReference>
<dbReference type="InterPro" id="IPR011033">
    <property type="entry name" value="PRC_barrel-like_sf"/>
</dbReference>
<feature type="signal peptide" evidence="1">
    <location>
        <begin position="1"/>
        <end position="20"/>
    </location>
</feature>
<dbReference type="PANTHER" id="PTHR36505">
    <property type="entry name" value="BLR1072 PROTEIN"/>
    <property type="match status" value="1"/>
</dbReference>
<protein>
    <submittedName>
        <fullName evidence="3">PRC-barrel domain-containing protein</fullName>
    </submittedName>
</protein>
<dbReference type="AlphaFoldDB" id="A0A1R3XGC3"/>
<reference evidence="4" key="1">
    <citation type="submission" date="2017-01" db="EMBL/GenBank/DDBJ databases">
        <authorList>
            <person name="Varghese N."/>
            <person name="Submissions S."/>
        </authorList>
    </citation>
    <scope>NUCLEOTIDE SEQUENCE [LARGE SCALE GENOMIC DNA]</scope>
    <source>
        <strain evidence="4">DSM 29591</strain>
    </source>
</reference>
<dbReference type="Gene3D" id="2.30.30.240">
    <property type="entry name" value="PRC-barrel domain"/>
    <property type="match status" value="2"/>
</dbReference>
<dbReference type="EMBL" id="FTPR01000003">
    <property type="protein sequence ID" value="SIT90353.1"/>
    <property type="molecule type" value="Genomic_DNA"/>
</dbReference>